<dbReference type="Gene3D" id="1.50.10.10">
    <property type="match status" value="1"/>
</dbReference>
<dbReference type="GO" id="GO:0005975">
    <property type="term" value="P:carbohydrate metabolic process"/>
    <property type="evidence" value="ECO:0007669"/>
    <property type="project" value="InterPro"/>
</dbReference>
<feature type="binding site" evidence="1">
    <location>
        <position position="934"/>
    </location>
    <ligand>
        <name>Zn(2+)</name>
        <dbReference type="ChEBI" id="CHEBI:29105"/>
    </ligand>
</feature>
<gene>
    <name evidence="4" type="primary">lcnDR2A_2</name>
    <name evidence="4" type="ORF">EJ065_6370</name>
</gene>
<feature type="binding site" evidence="1">
    <location>
        <position position="980"/>
    </location>
    <ligand>
        <name>Zn(2+)</name>
        <dbReference type="ChEBI" id="CHEBI:29105"/>
    </ligand>
</feature>
<dbReference type="GO" id="GO:0046872">
    <property type="term" value="F:metal ion binding"/>
    <property type="evidence" value="ECO:0007669"/>
    <property type="project" value="UniProtKB-KW"/>
</dbReference>
<keyword evidence="1" id="KW-0479">Metal-binding</keyword>
<feature type="domain" description="Lantibiotic biosynthesis protein dehydration" evidence="3">
    <location>
        <begin position="211"/>
        <end position="584"/>
    </location>
</feature>
<dbReference type="PRINTS" id="PR01950">
    <property type="entry name" value="LANCSUPER"/>
</dbReference>
<proteinExistence type="predicted"/>
<feature type="compositionally biased region" description="Pro residues" evidence="2">
    <location>
        <begin position="90"/>
        <end position="102"/>
    </location>
</feature>
<evidence type="ECO:0000313" key="5">
    <source>
        <dbReference type="Proteomes" id="UP000288758"/>
    </source>
</evidence>
<dbReference type="InterPro" id="IPR017146">
    <property type="entry name" value="Lanti_2_LanM"/>
</dbReference>
<dbReference type="GO" id="GO:0031179">
    <property type="term" value="P:peptide modification"/>
    <property type="evidence" value="ECO:0007669"/>
    <property type="project" value="InterPro"/>
</dbReference>
<dbReference type="Pfam" id="PF13575">
    <property type="entry name" value="DUF4135"/>
    <property type="match status" value="1"/>
</dbReference>
<dbReference type="SMART" id="SM01260">
    <property type="entry name" value="LANC_like"/>
    <property type="match status" value="1"/>
</dbReference>
<dbReference type="SUPFAM" id="SSF158745">
    <property type="entry name" value="LanC-like"/>
    <property type="match status" value="1"/>
</dbReference>
<protein>
    <submittedName>
        <fullName evidence="4">Lanthionine synthetase C family protein</fullName>
    </submittedName>
</protein>
<feature type="binding site" evidence="1">
    <location>
        <position position="979"/>
    </location>
    <ligand>
        <name>Zn(2+)</name>
        <dbReference type="ChEBI" id="CHEBI:29105"/>
    </ligand>
</feature>
<dbReference type="Proteomes" id="UP000288758">
    <property type="component" value="Chromosome"/>
</dbReference>
<keyword evidence="1" id="KW-0862">Zinc</keyword>
<dbReference type="RefSeq" id="WP_240672522.1">
    <property type="nucleotide sequence ID" value="NZ_CP034669.1"/>
</dbReference>
<dbReference type="EMBL" id="CP034669">
    <property type="protein sequence ID" value="QAT87899.1"/>
    <property type="molecule type" value="Genomic_DNA"/>
</dbReference>
<organism evidence="4 5">
    <name type="scientific">Corallococcus coralloides</name>
    <name type="common">Myxococcus coralloides</name>
    <dbReference type="NCBI Taxonomy" id="184914"/>
    <lineage>
        <taxon>Bacteria</taxon>
        <taxon>Pseudomonadati</taxon>
        <taxon>Myxococcota</taxon>
        <taxon>Myxococcia</taxon>
        <taxon>Myxococcales</taxon>
        <taxon>Cystobacterineae</taxon>
        <taxon>Myxococcaceae</taxon>
        <taxon>Corallococcus</taxon>
    </lineage>
</organism>
<dbReference type="AlphaFoldDB" id="A0A410S112"/>
<dbReference type="Pfam" id="PF05147">
    <property type="entry name" value="LANC_like"/>
    <property type="match status" value="1"/>
</dbReference>
<dbReference type="InterPro" id="IPR025410">
    <property type="entry name" value="Lant_dehyd"/>
</dbReference>
<evidence type="ECO:0000259" key="3">
    <source>
        <dbReference type="Pfam" id="PF13575"/>
    </source>
</evidence>
<dbReference type="PIRSF" id="PIRSF037228">
    <property type="entry name" value="Lant_mod_RumM"/>
    <property type="match status" value="1"/>
</dbReference>
<name>A0A410S112_CORCK</name>
<dbReference type="InterPro" id="IPR007822">
    <property type="entry name" value="LANC-like"/>
</dbReference>
<feature type="region of interest" description="Disordered" evidence="2">
    <location>
        <begin position="87"/>
        <end position="107"/>
    </location>
</feature>
<evidence type="ECO:0000256" key="2">
    <source>
        <dbReference type="SAM" id="MobiDB-lite"/>
    </source>
</evidence>
<reference evidence="4 5" key="1">
    <citation type="submission" date="2018-12" db="EMBL/GenBank/DDBJ databases">
        <title>Complete Genome Sequence of the Corallopyronin A producing Myxobacterium Corallococcus coralloides B035.</title>
        <authorList>
            <person name="Bouhired S.M."/>
            <person name="Rupp O."/>
            <person name="Blom J."/>
            <person name="Schaeberle T.F."/>
            <person name="Kehraus S."/>
            <person name="Schiefer A."/>
            <person name="Pfarr K."/>
            <person name="Goesmann A."/>
            <person name="Hoerauf A."/>
            <person name="Koenig G.M."/>
        </authorList>
    </citation>
    <scope>NUCLEOTIDE SEQUENCE [LARGE SCALE GENOMIC DNA]</scope>
    <source>
        <strain evidence="4 5">B035</strain>
    </source>
</reference>
<dbReference type="CDD" id="cd04792">
    <property type="entry name" value="LanM-like"/>
    <property type="match status" value="1"/>
</dbReference>
<dbReference type="InterPro" id="IPR012341">
    <property type="entry name" value="6hp_glycosidase-like_sf"/>
</dbReference>
<sequence>MKSAFLHERALSEGEELAAEELQQAEQRLQAWKKSTLSDDTSFEERLRSAGLDAASFPRLLARGTARKDALEWLPLLREVLEDGCADVVLPPPPPPPSPSPPDAGQRMRVPALTRRFLQWGLRQLRAGVEALAARHGGSAEALLAPRAEAQLVESLDQRLTSHATRALVLELNVARMRGELRGDTPQARFADFAVRTLEAPGRLGAFLEEYPVLARLLVASLERWLQSSLELLTRVAEDREQLGAVLDGGRAPGALVSVRTGAGDLHRGGRSVVLLTFGSGLRVVYKPRSLEIEARYQELLGWLEQGGLRHPHRRLKVLLREGYGWVEHVETGGCDTREAVERFYWRQGSHLALLYLLRAVDFHYGNLLAAGEHPVLVDLEGLFHHRPSLGDGDTAMHRAALVLDQSVLSIGLLPTLFFGREGRAGVDLSGLGGEAGQLYPHASATVEDRAQDTMRVVHRQMATSGAHNRALLHGKPVDVTGFVDSIVDGFRETYLHLCRHRDEVARMLRDFHDVEVRHIARATMRYGFLLQESLHPDFLHDALDRDQALDKLWAEVRVRPSLGRLTPFEHEDLRLGDVPVFSARPGERHVWDSQGRCVPDYFQRASLEDSLQLLAALGPEGCDAQVALIRQSMVAIDKERESATRTSPEAVASLPPPATAEACLAGAVQLGEYLAASAIHGAQDVTWIGVSLQDLEHWRWTLSPINAGLYDGVGGLALFFGYLSAVTGRGDFAALARKAAETVRVQWRTPDPMDYPGVGALAGRASHVYVLSHLAAVLGEPGLLDEVHAELGALEAKIDADKALDLCSGVAGCALVLLRLHQQTGSAEALRLARRCGERMLQTARDSTRGGRAWLVPAASCELSGMAHGATGFIWSLLELATATGDERYREAARQALVFERTLFVPEVGNWRDLRTSREGEPLVPGAFLTAWCNGAAGVTLGRLLSSRHLEDDKLAPEISVGLDTVLREGFGGSHCLCHGDVGNLELLHLAGEVLGDEAWKQAALSRAARVLAQGRDGKWRCGLPKYNEAPGLMLGLSGIGLGLLRLASPTFVPSVLALEPVRAAPRMTSV</sequence>
<evidence type="ECO:0000313" key="4">
    <source>
        <dbReference type="EMBL" id="QAT87899.1"/>
    </source>
</evidence>
<dbReference type="PRINTS" id="PR01955">
    <property type="entry name" value="LANCFRANKIA"/>
</dbReference>
<accession>A0A410S112</accession>
<dbReference type="NCBIfam" id="TIGR03897">
    <property type="entry name" value="lanti_2_LanM"/>
    <property type="match status" value="1"/>
</dbReference>
<evidence type="ECO:0000256" key="1">
    <source>
        <dbReference type="PIRSR" id="PIRSR607822-1"/>
    </source>
</evidence>